<keyword evidence="2" id="KW-1185">Reference proteome</keyword>
<evidence type="ECO:0000313" key="1">
    <source>
        <dbReference type="EMBL" id="MDR5868150.1"/>
    </source>
</evidence>
<accession>A0ABU1G5E0</accession>
<dbReference type="RefSeq" id="WP_309653727.1">
    <property type="nucleotide sequence ID" value="NZ_JARWAK010000015.1"/>
</dbReference>
<protein>
    <recommendedName>
        <fullName evidence="3">Transposase</fullName>
    </recommendedName>
</protein>
<sequence>MLHVRKAAKDARKALEEHQENKKTKNYYYNIHDAINNAQEERYRKFALRRWSLKGYLGYHQIVRELSMEET</sequence>
<dbReference type="EMBL" id="JARWAK010000015">
    <property type="protein sequence ID" value="MDR5868150.1"/>
    <property type="molecule type" value="Genomic_DNA"/>
</dbReference>
<name>A0ABU1G5E0_9GAMM</name>
<organism evidence="1 2">
    <name type="scientific">Halomonas koreensis</name>
    <dbReference type="NCBI Taxonomy" id="245385"/>
    <lineage>
        <taxon>Bacteria</taxon>
        <taxon>Pseudomonadati</taxon>
        <taxon>Pseudomonadota</taxon>
        <taxon>Gammaproteobacteria</taxon>
        <taxon>Oceanospirillales</taxon>
        <taxon>Halomonadaceae</taxon>
        <taxon>Halomonas</taxon>
    </lineage>
</organism>
<gene>
    <name evidence="1" type="ORF">QC818_15295</name>
</gene>
<evidence type="ECO:0008006" key="3">
    <source>
        <dbReference type="Google" id="ProtNLM"/>
    </source>
</evidence>
<reference evidence="1 2" key="1">
    <citation type="submission" date="2023-04" db="EMBL/GenBank/DDBJ databases">
        <title>A long-awaited taxogenomic arrangement of the family Halomonadaceae.</title>
        <authorList>
            <person name="De La Haba R."/>
            <person name="Chuvochina M."/>
            <person name="Wittouck S."/>
            <person name="Arahal D.R."/>
            <person name="Sanchez-Porro C."/>
            <person name="Hugenholtz P."/>
            <person name="Ventosa A."/>
        </authorList>
    </citation>
    <scope>NUCLEOTIDE SEQUENCE [LARGE SCALE GENOMIC DNA]</scope>
    <source>
        <strain evidence="1 2">DSM 23530</strain>
    </source>
</reference>
<proteinExistence type="predicted"/>
<comment type="caution">
    <text evidence="1">The sequence shown here is derived from an EMBL/GenBank/DDBJ whole genome shotgun (WGS) entry which is preliminary data.</text>
</comment>
<evidence type="ECO:0000313" key="2">
    <source>
        <dbReference type="Proteomes" id="UP001264519"/>
    </source>
</evidence>
<dbReference type="Proteomes" id="UP001264519">
    <property type="component" value="Unassembled WGS sequence"/>
</dbReference>